<dbReference type="SUPFAM" id="SSF52540">
    <property type="entry name" value="P-loop containing nucleoside triphosphate hydrolases"/>
    <property type="match status" value="1"/>
</dbReference>
<dbReference type="InterPro" id="IPR027417">
    <property type="entry name" value="P-loop_NTPase"/>
</dbReference>
<dbReference type="InterPro" id="IPR002197">
    <property type="entry name" value="HTH_Fis"/>
</dbReference>
<dbReference type="Pfam" id="PF25601">
    <property type="entry name" value="AAA_lid_14"/>
    <property type="match status" value="1"/>
</dbReference>
<dbReference type="GO" id="GO:0005524">
    <property type="term" value="F:ATP binding"/>
    <property type="evidence" value="ECO:0007669"/>
    <property type="project" value="UniProtKB-KW"/>
</dbReference>
<dbReference type="InterPro" id="IPR025944">
    <property type="entry name" value="Sigma_54_int_dom_CS"/>
</dbReference>
<dbReference type="AlphaFoldDB" id="A0A4P8IVG6"/>
<dbReference type="SMART" id="SM00448">
    <property type="entry name" value="REC"/>
    <property type="match status" value="1"/>
</dbReference>
<dbReference type="CDD" id="cd17574">
    <property type="entry name" value="REC_OmpR"/>
    <property type="match status" value="1"/>
</dbReference>
<gene>
    <name evidence="9" type="ORF">FAZ95_24915</name>
</gene>
<keyword evidence="10" id="KW-1185">Reference proteome</keyword>
<evidence type="ECO:0000313" key="10">
    <source>
        <dbReference type="Proteomes" id="UP000298656"/>
    </source>
</evidence>
<reference evidence="9 10" key="1">
    <citation type="submission" date="2019-05" db="EMBL/GenBank/DDBJ databases">
        <title>Burkholderia sp. DHOD12, isolated from subtropical forest soil.</title>
        <authorList>
            <person name="Gao Z.-H."/>
            <person name="Qiu L.-H."/>
        </authorList>
    </citation>
    <scope>NUCLEOTIDE SEQUENCE [LARGE SCALE GENOMIC DNA]</scope>
    <source>
        <strain evidence="9 10">DHOD12</strain>
    </source>
</reference>
<evidence type="ECO:0000259" key="8">
    <source>
        <dbReference type="PROSITE" id="PS50110"/>
    </source>
</evidence>
<accession>A0A4P8IVG6</accession>
<dbReference type="Pfam" id="PF00072">
    <property type="entry name" value="Response_reg"/>
    <property type="match status" value="1"/>
</dbReference>
<dbReference type="InterPro" id="IPR025662">
    <property type="entry name" value="Sigma_54_int_dom_ATP-bd_1"/>
</dbReference>
<feature type="domain" description="Sigma-54 factor interaction" evidence="7">
    <location>
        <begin position="134"/>
        <end position="363"/>
    </location>
</feature>
<dbReference type="Gene3D" id="1.10.8.60">
    <property type="match status" value="1"/>
</dbReference>
<evidence type="ECO:0000256" key="2">
    <source>
        <dbReference type="ARBA" id="ARBA00022840"/>
    </source>
</evidence>
<dbReference type="EMBL" id="CP040078">
    <property type="protein sequence ID" value="QCP52416.1"/>
    <property type="molecule type" value="Genomic_DNA"/>
</dbReference>
<keyword evidence="3" id="KW-0805">Transcription regulation</keyword>
<dbReference type="SUPFAM" id="SSF46689">
    <property type="entry name" value="Homeodomain-like"/>
    <property type="match status" value="1"/>
</dbReference>
<dbReference type="RefSeq" id="WP_137335189.1">
    <property type="nucleotide sequence ID" value="NZ_CP040078.1"/>
</dbReference>
<dbReference type="KEGG" id="tvl:FAZ95_24915"/>
<dbReference type="Pfam" id="PF00158">
    <property type="entry name" value="Sigma54_activat"/>
    <property type="match status" value="1"/>
</dbReference>
<dbReference type="PRINTS" id="PR01590">
    <property type="entry name" value="HTHFIS"/>
</dbReference>
<dbReference type="InterPro" id="IPR025943">
    <property type="entry name" value="Sigma_54_int_dom_ATP-bd_2"/>
</dbReference>
<keyword evidence="1" id="KW-0547">Nucleotide-binding</keyword>
<dbReference type="FunFam" id="3.40.50.300:FF:000006">
    <property type="entry name" value="DNA-binding transcriptional regulator NtrC"/>
    <property type="match status" value="1"/>
</dbReference>
<dbReference type="InterPro" id="IPR001789">
    <property type="entry name" value="Sig_transdc_resp-reg_receiver"/>
</dbReference>
<keyword evidence="2" id="KW-0067">ATP-binding</keyword>
<keyword evidence="4" id="KW-0238">DNA-binding</keyword>
<evidence type="ECO:0000256" key="3">
    <source>
        <dbReference type="ARBA" id="ARBA00023015"/>
    </source>
</evidence>
<evidence type="ECO:0000256" key="6">
    <source>
        <dbReference type="PROSITE-ProRule" id="PRU00169"/>
    </source>
</evidence>
<protein>
    <submittedName>
        <fullName evidence="9">Sigma-54-dependent Fis family transcriptional regulator</fullName>
    </submittedName>
</protein>
<dbReference type="InterPro" id="IPR002078">
    <property type="entry name" value="Sigma_54_int"/>
</dbReference>
<feature type="modified residue" description="4-aspartylphosphate" evidence="6">
    <location>
        <position position="54"/>
    </location>
</feature>
<dbReference type="GO" id="GO:0043565">
    <property type="term" value="F:sequence-specific DNA binding"/>
    <property type="evidence" value="ECO:0007669"/>
    <property type="project" value="InterPro"/>
</dbReference>
<dbReference type="GO" id="GO:0006355">
    <property type="term" value="P:regulation of DNA-templated transcription"/>
    <property type="evidence" value="ECO:0007669"/>
    <property type="project" value="InterPro"/>
</dbReference>
<dbReference type="PANTHER" id="PTHR32071">
    <property type="entry name" value="TRANSCRIPTIONAL REGULATORY PROTEIN"/>
    <property type="match status" value="1"/>
</dbReference>
<feature type="domain" description="Response regulatory" evidence="8">
    <location>
        <begin position="5"/>
        <end position="120"/>
    </location>
</feature>
<dbReference type="PROSITE" id="PS50045">
    <property type="entry name" value="SIGMA54_INTERACT_4"/>
    <property type="match status" value="1"/>
</dbReference>
<organism evidence="9 10">
    <name type="scientific">Trinickia violacea</name>
    <dbReference type="NCBI Taxonomy" id="2571746"/>
    <lineage>
        <taxon>Bacteria</taxon>
        <taxon>Pseudomonadati</taxon>
        <taxon>Pseudomonadota</taxon>
        <taxon>Betaproteobacteria</taxon>
        <taxon>Burkholderiales</taxon>
        <taxon>Burkholderiaceae</taxon>
        <taxon>Trinickia</taxon>
    </lineage>
</organism>
<evidence type="ECO:0000313" key="9">
    <source>
        <dbReference type="EMBL" id="QCP52416.1"/>
    </source>
</evidence>
<dbReference type="GO" id="GO:0000160">
    <property type="term" value="P:phosphorelay signal transduction system"/>
    <property type="evidence" value="ECO:0007669"/>
    <property type="project" value="InterPro"/>
</dbReference>
<keyword evidence="5" id="KW-0804">Transcription</keyword>
<dbReference type="InterPro" id="IPR058031">
    <property type="entry name" value="AAA_lid_NorR"/>
</dbReference>
<dbReference type="InterPro" id="IPR009057">
    <property type="entry name" value="Homeodomain-like_sf"/>
</dbReference>
<dbReference type="CDD" id="cd00009">
    <property type="entry name" value="AAA"/>
    <property type="match status" value="1"/>
</dbReference>
<dbReference type="Gene3D" id="3.40.50.2300">
    <property type="match status" value="1"/>
</dbReference>
<keyword evidence="6" id="KW-0597">Phosphoprotein</keyword>
<dbReference type="PROSITE" id="PS00675">
    <property type="entry name" value="SIGMA54_INTERACT_1"/>
    <property type="match status" value="1"/>
</dbReference>
<name>A0A4P8IVG6_9BURK</name>
<evidence type="ECO:0000256" key="4">
    <source>
        <dbReference type="ARBA" id="ARBA00023125"/>
    </source>
</evidence>
<dbReference type="PANTHER" id="PTHR32071:SF117">
    <property type="entry name" value="PTS-DEPENDENT DIHYDROXYACETONE KINASE OPERON REGULATORY PROTEIN-RELATED"/>
    <property type="match status" value="1"/>
</dbReference>
<dbReference type="InterPro" id="IPR011006">
    <property type="entry name" value="CheY-like_superfamily"/>
</dbReference>
<evidence type="ECO:0000256" key="5">
    <source>
        <dbReference type="ARBA" id="ARBA00023163"/>
    </source>
</evidence>
<dbReference type="SUPFAM" id="SSF52172">
    <property type="entry name" value="CheY-like"/>
    <property type="match status" value="1"/>
</dbReference>
<dbReference type="PROSITE" id="PS00676">
    <property type="entry name" value="SIGMA54_INTERACT_2"/>
    <property type="match status" value="1"/>
</dbReference>
<evidence type="ECO:0000259" key="7">
    <source>
        <dbReference type="PROSITE" id="PS50045"/>
    </source>
</evidence>
<evidence type="ECO:0000256" key="1">
    <source>
        <dbReference type="ARBA" id="ARBA00022741"/>
    </source>
</evidence>
<dbReference type="Gene3D" id="3.40.50.300">
    <property type="entry name" value="P-loop containing nucleotide triphosphate hydrolases"/>
    <property type="match status" value="1"/>
</dbReference>
<sequence length="449" mass="49791">MLPALLCVIEDDPIMGESLADRFRLEGFEVDWHTDGESAWSALQTRPYQAVISDIRLPDISGDDLFARAVSTRTSNPPFVFITAYASVDTAVSLLKRGAADYITKPFDIGALVDKIRLLTGAGIPDQAMPAQSDLGVSEPMRRLAELVPRVAGRAKSILVTGESGVGKEVLARFIHRHAPGDSLPFVAVNCGAVPETLLESEFFGHERGAFTGADRQKKGYFEQASGGTLFLDEIGDLPLLMQVKLLRALQERRITRVGGEHDVEANFRLICATNRDLAEQVRLGKFREDLYYRINILRLHVPALRDRPDDVLWLAHRLVRHIASRLGEPVKLFHPSAEARLATYGWPGNVRELQNRLERACIVCARNMLLSSDIFEEEGTESPAITETDTPLDNYMAACEDAFLRAALMQHQGRISETAQAIGISRKSLWEKMRRHAIAAESPIDAAK</sequence>
<dbReference type="InterPro" id="IPR003593">
    <property type="entry name" value="AAA+_ATPase"/>
</dbReference>
<dbReference type="Pfam" id="PF02954">
    <property type="entry name" value="HTH_8"/>
    <property type="match status" value="1"/>
</dbReference>
<dbReference type="Gene3D" id="1.10.10.60">
    <property type="entry name" value="Homeodomain-like"/>
    <property type="match status" value="1"/>
</dbReference>
<dbReference type="SMART" id="SM00382">
    <property type="entry name" value="AAA"/>
    <property type="match status" value="1"/>
</dbReference>
<proteinExistence type="predicted"/>
<dbReference type="PROSITE" id="PS00688">
    <property type="entry name" value="SIGMA54_INTERACT_3"/>
    <property type="match status" value="1"/>
</dbReference>
<dbReference type="OrthoDB" id="9761705at2"/>
<dbReference type="Proteomes" id="UP000298656">
    <property type="component" value="Chromosome 2"/>
</dbReference>
<dbReference type="PROSITE" id="PS50110">
    <property type="entry name" value="RESPONSE_REGULATORY"/>
    <property type="match status" value="1"/>
</dbReference>